<gene>
    <name evidence="1" type="ORF">RBB81_01565</name>
</gene>
<proteinExistence type="predicted"/>
<evidence type="ECO:0008006" key="2">
    <source>
        <dbReference type="Google" id="ProtNLM"/>
    </source>
</evidence>
<dbReference type="AlphaFoldDB" id="A0AAU7Z1A0"/>
<sequence>MMRHSRTATTTDVYMQEIPESVQATVNSINKELRMLSTKNGRKVAKPLPDAVLVGGKPLKRGAASVKVFGNLTPNDTKRQRTKAVSC</sequence>
<organism evidence="1">
    <name type="scientific">Tunturiibacter gelidiferens</name>
    <dbReference type="NCBI Taxonomy" id="3069689"/>
    <lineage>
        <taxon>Bacteria</taxon>
        <taxon>Pseudomonadati</taxon>
        <taxon>Acidobacteriota</taxon>
        <taxon>Terriglobia</taxon>
        <taxon>Terriglobales</taxon>
        <taxon>Acidobacteriaceae</taxon>
        <taxon>Tunturiibacter</taxon>
    </lineage>
</organism>
<reference evidence="1" key="2">
    <citation type="journal article" date="2024" name="Environ. Microbiol.">
        <title>Genome analysis and description of Tunturibacter gen. nov. expands the diversity of Terriglobia in tundra soils.</title>
        <authorList>
            <person name="Messyasz A."/>
            <person name="Mannisto M.K."/>
            <person name="Kerkhof L.J."/>
            <person name="Haggblom M.M."/>
        </authorList>
    </citation>
    <scope>NUCLEOTIDE SEQUENCE</scope>
    <source>
        <strain evidence="1">M8UP39</strain>
    </source>
</reference>
<dbReference type="RefSeq" id="WP_353072471.1">
    <property type="nucleotide sequence ID" value="NZ_CP132938.1"/>
</dbReference>
<name>A0AAU7Z1A0_9BACT</name>
<reference evidence="1" key="1">
    <citation type="submission" date="2023-08" db="EMBL/GenBank/DDBJ databases">
        <authorList>
            <person name="Messyasz A."/>
            <person name="Mannisto M.K."/>
            <person name="Kerkhof L.J."/>
            <person name="Haggblom M."/>
        </authorList>
    </citation>
    <scope>NUCLEOTIDE SEQUENCE</scope>
    <source>
        <strain evidence="1">M8UP39</strain>
    </source>
</reference>
<protein>
    <recommendedName>
        <fullName evidence="2">Integrase</fullName>
    </recommendedName>
</protein>
<evidence type="ECO:0000313" key="1">
    <source>
        <dbReference type="EMBL" id="XCB22631.1"/>
    </source>
</evidence>
<dbReference type="EMBL" id="CP132938">
    <property type="protein sequence ID" value="XCB22631.1"/>
    <property type="molecule type" value="Genomic_DNA"/>
</dbReference>
<accession>A0AAU7Z1A0</accession>
<dbReference type="KEGG" id="tgi:RBB81_01565"/>